<feature type="region of interest" description="Disordered" evidence="1">
    <location>
        <begin position="107"/>
        <end position="135"/>
    </location>
</feature>
<dbReference type="Proteomes" id="UP001139311">
    <property type="component" value="Unassembled WGS sequence"/>
</dbReference>
<dbReference type="EMBL" id="JAJAQI010000028">
    <property type="protein sequence ID" value="MCB4823568.1"/>
    <property type="molecule type" value="Genomic_DNA"/>
</dbReference>
<feature type="domain" description="PRC-barrel" evidence="3">
    <location>
        <begin position="249"/>
        <end position="324"/>
    </location>
</feature>
<dbReference type="Gene3D" id="2.30.30.240">
    <property type="entry name" value="PRC-barrel domain"/>
    <property type="match status" value="1"/>
</dbReference>
<accession>A0A9X1LBY4</accession>
<dbReference type="PANTHER" id="PTHR36505:SF1">
    <property type="entry name" value="BLR1072 PROTEIN"/>
    <property type="match status" value="1"/>
</dbReference>
<name>A0A9X1LBY4_9PROT</name>
<protein>
    <submittedName>
        <fullName evidence="4">PRC-barrel domain-containing protein</fullName>
    </submittedName>
</protein>
<dbReference type="InterPro" id="IPR027275">
    <property type="entry name" value="PRC-brl_dom"/>
</dbReference>
<keyword evidence="2" id="KW-0732">Signal</keyword>
<reference evidence="4" key="1">
    <citation type="submission" date="2021-10" db="EMBL/GenBank/DDBJ databases">
        <title>Roseicella aerolatum sp. nov., isolated from aerosols of e-waste dismantling site.</title>
        <authorList>
            <person name="Qin T."/>
        </authorList>
    </citation>
    <scope>NUCLEOTIDE SEQUENCE</scope>
    <source>
        <strain evidence="4">GB24</strain>
    </source>
</reference>
<feature type="chain" id="PRO_5040816214" evidence="2">
    <location>
        <begin position="21"/>
        <end position="363"/>
    </location>
</feature>
<keyword evidence="5" id="KW-1185">Reference proteome</keyword>
<gene>
    <name evidence="4" type="ORF">LHA35_17700</name>
</gene>
<evidence type="ECO:0000256" key="1">
    <source>
        <dbReference type="SAM" id="MobiDB-lite"/>
    </source>
</evidence>
<comment type="caution">
    <text evidence="4">The sequence shown here is derived from an EMBL/GenBank/DDBJ whole genome shotgun (WGS) entry which is preliminary data.</text>
</comment>
<feature type="signal peptide" evidence="2">
    <location>
        <begin position="1"/>
        <end position="20"/>
    </location>
</feature>
<evidence type="ECO:0000313" key="5">
    <source>
        <dbReference type="Proteomes" id="UP001139311"/>
    </source>
</evidence>
<dbReference type="AlphaFoldDB" id="A0A9X1LBY4"/>
<dbReference type="RefSeq" id="WP_226610446.1">
    <property type="nucleotide sequence ID" value="NZ_JAJAQI010000028.1"/>
</dbReference>
<dbReference type="PANTHER" id="PTHR36505">
    <property type="entry name" value="BLR1072 PROTEIN"/>
    <property type="match status" value="1"/>
</dbReference>
<dbReference type="Pfam" id="PF05239">
    <property type="entry name" value="PRC"/>
    <property type="match status" value="1"/>
</dbReference>
<feature type="compositionally biased region" description="Polar residues" evidence="1">
    <location>
        <begin position="108"/>
        <end position="128"/>
    </location>
</feature>
<dbReference type="SUPFAM" id="SSF50346">
    <property type="entry name" value="PRC-barrel domain"/>
    <property type="match status" value="1"/>
</dbReference>
<feature type="region of interest" description="Disordered" evidence="1">
    <location>
        <begin position="23"/>
        <end position="72"/>
    </location>
</feature>
<evidence type="ECO:0000313" key="4">
    <source>
        <dbReference type="EMBL" id="MCB4823568.1"/>
    </source>
</evidence>
<proteinExistence type="predicted"/>
<evidence type="ECO:0000256" key="2">
    <source>
        <dbReference type="SAM" id="SignalP"/>
    </source>
</evidence>
<organism evidence="4 5">
    <name type="scientific">Roseicella aerolata</name>
    <dbReference type="NCBI Taxonomy" id="2883479"/>
    <lineage>
        <taxon>Bacteria</taxon>
        <taxon>Pseudomonadati</taxon>
        <taxon>Pseudomonadota</taxon>
        <taxon>Alphaproteobacteria</taxon>
        <taxon>Acetobacterales</taxon>
        <taxon>Roseomonadaceae</taxon>
        <taxon>Roseicella</taxon>
    </lineage>
</organism>
<dbReference type="InterPro" id="IPR011033">
    <property type="entry name" value="PRC_barrel-like_sf"/>
</dbReference>
<evidence type="ECO:0000259" key="3">
    <source>
        <dbReference type="Pfam" id="PF05239"/>
    </source>
</evidence>
<sequence>MKHLLLGTAAVLLLAPQFVAAQQAQPQGQPQAQQRSQQPQAQQQGGQAQQQQGGQAAQQQGGGQQQAQAGQQPQAQQCLNDLQAFRQQMRNEGLWLSGYRSGYGWPATTATTRSDQTAVHTAPGTGNTDARAGSEARARAADVQAQGGGAIGTAPAARAGVGQPVGGPWGNVNWRVPPMQEIRTLHAAAMVMAQRGEERGCQTVLSELREAYGQYGQQLRQAGADAGRMGTYRQQQLASAQPVSQMSRAFRADNVTGTDVRNPKDEYLGSVEDVIVDPNNGQISYVILARGGFLGIGQDYIAVPWQRLQATPNMDMFVLNTSEDALEKAPKVDLDAFSNPQTYSQRRQEIDRFWQQQEQNRAG</sequence>